<reference evidence="1 2" key="1">
    <citation type="journal article" date="2016" name="Front. Microbiol.">
        <title>High-Level Heat Resistance of Spores of Bacillus amyloliquefaciens and Bacillus licheniformis Results from the Presence of a spoVA Operon in a Tn1546 Transposon.</title>
        <authorList>
            <person name="Berendsen E.M."/>
            <person name="Koning R.A."/>
            <person name="Boekhorst J."/>
            <person name="de Jong A."/>
            <person name="Kuipers O.P."/>
            <person name="Wells-Bennik M.H."/>
        </authorList>
    </citation>
    <scope>NUCLEOTIDE SEQUENCE [LARGE SCALE GENOMIC DNA]</scope>
    <source>
        <strain evidence="1 2">B4121</strain>
    </source>
</reference>
<name>A0A7Z0WVZ2_9BACI</name>
<dbReference type="EMBL" id="LKPO01000021">
    <property type="protein sequence ID" value="OLF90353.1"/>
    <property type="molecule type" value="Genomic_DNA"/>
</dbReference>
<evidence type="ECO:0000313" key="1">
    <source>
        <dbReference type="EMBL" id="OLF90353.1"/>
    </source>
</evidence>
<dbReference type="Proteomes" id="UP000185604">
    <property type="component" value="Unassembled WGS sequence"/>
</dbReference>
<sequence>MSFSFIGQSNETGGNPCGFFYSCGSPGLKKSRRFSAKRAACFHDLY</sequence>
<dbReference type="AlphaFoldDB" id="A0A7Z0WVZ2"/>
<protein>
    <submittedName>
        <fullName evidence="1">Uncharacterized protein</fullName>
    </submittedName>
</protein>
<proteinExistence type="predicted"/>
<accession>A0A7Z0WVZ2</accession>
<comment type="caution">
    <text evidence="1">The sequence shown here is derived from an EMBL/GenBank/DDBJ whole genome shotgun (WGS) entry which is preliminary data.</text>
</comment>
<organism evidence="1 2">
    <name type="scientific">Bacillus paralicheniformis</name>
    <dbReference type="NCBI Taxonomy" id="1648923"/>
    <lineage>
        <taxon>Bacteria</taxon>
        <taxon>Bacillati</taxon>
        <taxon>Bacillota</taxon>
        <taxon>Bacilli</taxon>
        <taxon>Bacillales</taxon>
        <taxon>Bacillaceae</taxon>
        <taxon>Bacillus</taxon>
    </lineage>
</organism>
<gene>
    <name evidence="1" type="ORF">B4121_3628</name>
</gene>
<evidence type="ECO:0000313" key="2">
    <source>
        <dbReference type="Proteomes" id="UP000185604"/>
    </source>
</evidence>